<dbReference type="EMBL" id="SJPT01000004">
    <property type="protein sequence ID" value="TWU23288.1"/>
    <property type="molecule type" value="Genomic_DNA"/>
</dbReference>
<proteinExistence type="predicted"/>
<protein>
    <submittedName>
        <fullName evidence="2">Uncharacterized protein</fullName>
    </submittedName>
</protein>
<comment type="caution">
    <text evidence="2">The sequence shown here is derived from an EMBL/GenBank/DDBJ whole genome shotgun (WGS) entry which is preliminary data.</text>
</comment>
<feature type="compositionally biased region" description="Basic and acidic residues" evidence="1">
    <location>
        <begin position="65"/>
        <end position="74"/>
    </location>
</feature>
<sequence>MIVRGSLFDLVSPTLATVDQSMQRLWVSACGCVFPPFEQLWLANDLLSVAGCAADCNGRPCPFAREGKEDETGKTHPQYVAASPP</sequence>
<gene>
    <name evidence="2" type="ORF">Pla52o_28240</name>
</gene>
<evidence type="ECO:0000313" key="2">
    <source>
        <dbReference type="EMBL" id="TWU23288.1"/>
    </source>
</evidence>
<evidence type="ECO:0000313" key="3">
    <source>
        <dbReference type="Proteomes" id="UP000316304"/>
    </source>
</evidence>
<dbReference type="Proteomes" id="UP000316304">
    <property type="component" value="Unassembled WGS sequence"/>
</dbReference>
<name>A0A5C6CG57_9BACT</name>
<accession>A0A5C6CG57</accession>
<organism evidence="2 3">
    <name type="scientific">Novipirellula galeiformis</name>
    <dbReference type="NCBI Taxonomy" id="2528004"/>
    <lineage>
        <taxon>Bacteria</taxon>
        <taxon>Pseudomonadati</taxon>
        <taxon>Planctomycetota</taxon>
        <taxon>Planctomycetia</taxon>
        <taxon>Pirellulales</taxon>
        <taxon>Pirellulaceae</taxon>
        <taxon>Novipirellula</taxon>
    </lineage>
</organism>
<reference evidence="2 3" key="1">
    <citation type="submission" date="2019-02" db="EMBL/GenBank/DDBJ databases">
        <title>Deep-cultivation of Planctomycetes and their phenomic and genomic characterization uncovers novel biology.</title>
        <authorList>
            <person name="Wiegand S."/>
            <person name="Jogler M."/>
            <person name="Boedeker C."/>
            <person name="Pinto D."/>
            <person name="Vollmers J."/>
            <person name="Rivas-Marin E."/>
            <person name="Kohn T."/>
            <person name="Peeters S.H."/>
            <person name="Heuer A."/>
            <person name="Rast P."/>
            <person name="Oberbeckmann S."/>
            <person name="Bunk B."/>
            <person name="Jeske O."/>
            <person name="Meyerdierks A."/>
            <person name="Storesund J.E."/>
            <person name="Kallscheuer N."/>
            <person name="Luecker S."/>
            <person name="Lage O.M."/>
            <person name="Pohl T."/>
            <person name="Merkel B.J."/>
            <person name="Hornburger P."/>
            <person name="Mueller R.-W."/>
            <person name="Bruemmer F."/>
            <person name="Labrenz M."/>
            <person name="Spormann A.M."/>
            <person name="Op Den Camp H."/>
            <person name="Overmann J."/>
            <person name="Amann R."/>
            <person name="Jetten M.S.M."/>
            <person name="Mascher T."/>
            <person name="Medema M.H."/>
            <person name="Devos D.P."/>
            <person name="Kaster A.-K."/>
            <person name="Ovreas L."/>
            <person name="Rohde M."/>
            <person name="Galperin M.Y."/>
            <person name="Jogler C."/>
        </authorList>
    </citation>
    <scope>NUCLEOTIDE SEQUENCE [LARGE SCALE GENOMIC DNA]</scope>
    <source>
        <strain evidence="2 3">Pla52o</strain>
    </source>
</reference>
<evidence type="ECO:0000256" key="1">
    <source>
        <dbReference type="SAM" id="MobiDB-lite"/>
    </source>
</evidence>
<keyword evidence="3" id="KW-1185">Reference proteome</keyword>
<feature type="region of interest" description="Disordered" evidence="1">
    <location>
        <begin position="64"/>
        <end position="85"/>
    </location>
</feature>
<dbReference type="AlphaFoldDB" id="A0A5C6CG57"/>